<dbReference type="EMBL" id="JAEHOE010000015">
    <property type="protein sequence ID" value="KAG2497094.1"/>
    <property type="molecule type" value="Genomic_DNA"/>
</dbReference>
<evidence type="ECO:0000313" key="1">
    <source>
        <dbReference type="EMBL" id="KAG2497094.1"/>
    </source>
</evidence>
<protein>
    <recommendedName>
        <fullName evidence="3">Ankyrin repeat domain-containing protein</fullName>
    </recommendedName>
</protein>
<comment type="caution">
    <text evidence="1">The sequence shown here is derived from an EMBL/GenBank/DDBJ whole genome shotgun (WGS) entry which is preliminary data.</text>
</comment>
<dbReference type="SUPFAM" id="SSF48403">
    <property type="entry name" value="Ankyrin repeat"/>
    <property type="match status" value="1"/>
</dbReference>
<dbReference type="AlphaFoldDB" id="A0A836C2Y1"/>
<dbReference type="InterPro" id="IPR036770">
    <property type="entry name" value="Ankyrin_rpt-contain_sf"/>
</dbReference>
<dbReference type="Gene3D" id="1.25.40.20">
    <property type="entry name" value="Ankyrin repeat-containing domain"/>
    <property type="match status" value="1"/>
</dbReference>
<gene>
    <name evidence="1" type="ORF">HYH03_004685</name>
</gene>
<evidence type="ECO:0000313" key="2">
    <source>
        <dbReference type="Proteomes" id="UP000612055"/>
    </source>
</evidence>
<name>A0A836C2Y1_9CHLO</name>
<organism evidence="1 2">
    <name type="scientific">Edaphochlamys debaryana</name>
    <dbReference type="NCBI Taxonomy" id="47281"/>
    <lineage>
        <taxon>Eukaryota</taxon>
        <taxon>Viridiplantae</taxon>
        <taxon>Chlorophyta</taxon>
        <taxon>core chlorophytes</taxon>
        <taxon>Chlorophyceae</taxon>
        <taxon>CS clade</taxon>
        <taxon>Chlamydomonadales</taxon>
        <taxon>Chlamydomonadales incertae sedis</taxon>
        <taxon>Edaphochlamys</taxon>
    </lineage>
</organism>
<dbReference type="PANTHER" id="PTHR46586:SF3">
    <property type="entry name" value="ANKYRIN REPEAT-CONTAINING PROTEIN"/>
    <property type="match status" value="1"/>
</dbReference>
<proteinExistence type="predicted"/>
<dbReference type="PANTHER" id="PTHR46586">
    <property type="entry name" value="ANKYRIN REPEAT-CONTAINING PROTEIN"/>
    <property type="match status" value="1"/>
</dbReference>
<dbReference type="Proteomes" id="UP000612055">
    <property type="component" value="Unassembled WGS sequence"/>
</dbReference>
<dbReference type="InterPro" id="IPR052050">
    <property type="entry name" value="SecEffector_AnkRepeat"/>
</dbReference>
<keyword evidence="2" id="KW-1185">Reference proteome</keyword>
<evidence type="ECO:0008006" key="3">
    <source>
        <dbReference type="Google" id="ProtNLM"/>
    </source>
</evidence>
<accession>A0A836C2Y1</accession>
<sequence>MPAPWRIPAATVSNHAEIIAFWQDHRAPGVGGLGLQARLETLSKYAMVARRPSVFLRTLGTPEAEGYAGLALHPGSPSLFAIAAACAKHGRGLANMQTMAHRMAPGPRRALLHEAIVARQESAVEALLAVNVRAEWSHYGMALAVAPEVANRIKAGVLKHHRDDPPDGADVRALVARGLPIVANQGDLADVQRVVNMLGGPEALPDGLLKETLRSAASNKRAGWADIVRWVVSGMDPVPLAAAASAGAGATANAIARIRLLSAMGLVSRSDTGLARAVAAGSVDGVRYMRDTAGVGAHVFGPATTAAAELAAGKGHLHALTSLLGRSATDPPGWRATGRSRRRRVLRAVPNVNPDAMLRAALLHGHLDVAEYVVQRYNSKCGWDPKWVAEAAGAPDPAVVRALLAKGLPPTTVAWRYAAEAGSANTLHLLRDAGFRPPAAAIRATAFVKAARNGDLLTLRRMLQMFTLMDAASGKPAITWTQRQQDAAFNQALGTRGDPGHAPLAALQFLHGRVGWRPTWRIAAAASETGAPEDAGTASGGEWAHIVAWIEEMRRSDESDTEEGE</sequence>
<reference evidence="1" key="1">
    <citation type="journal article" date="2020" name="bioRxiv">
        <title>Comparative genomics of Chlamydomonas.</title>
        <authorList>
            <person name="Craig R.J."/>
            <person name="Hasan A.R."/>
            <person name="Ness R.W."/>
            <person name="Keightley P.D."/>
        </authorList>
    </citation>
    <scope>NUCLEOTIDE SEQUENCE</scope>
    <source>
        <strain evidence="1">CCAP 11/70</strain>
    </source>
</reference>